<name>A0A4P6Q3C3_9ACTN</name>
<organism evidence="1 2">
    <name type="scientific">Streptomonospora litoralis</name>
    <dbReference type="NCBI Taxonomy" id="2498135"/>
    <lineage>
        <taxon>Bacteria</taxon>
        <taxon>Bacillati</taxon>
        <taxon>Actinomycetota</taxon>
        <taxon>Actinomycetes</taxon>
        <taxon>Streptosporangiales</taxon>
        <taxon>Nocardiopsidaceae</taxon>
        <taxon>Streptomonospora</taxon>
    </lineage>
</organism>
<dbReference type="KEGG" id="strr:EKD16_07970"/>
<accession>A0A4P6Q3C3</accession>
<dbReference type="Pfam" id="PF19760">
    <property type="entry name" value="DUF6247"/>
    <property type="match status" value="1"/>
</dbReference>
<dbReference type="OrthoDB" id="3431428at2"/>
<proteinExistence type="predicted"/>
<sequence>MTEQHLPSGLPLIAMPALTPTALRTAVAQLAPARVAEFSDHLEQAAEQAAAQSTLAPLRSFLQYWGEFVAIERIPERAARLRRLEEEARRASDMVTATRLIGEIQQILAEAEREVAT</sequence>
<dbReference type="AlphaFoldDB" id="A0A4P6Q3C3"/>
<evidence type="ECO:0000313" key="1">
    <source>
        <dbReference type="EMBL" id="QBI53389.1"/>
    </source>
</evidence>
<dbReference type="Proteomes" id="UP000292235">
    <property type="component" value="Chromosome"/>
</dbReference>
<protein>
    <submittedName>
        <fullName evidence="1">Uncharacterized protein</fullName>
    </submittedName>
</protein>
<dbReference type="RefSeq" id="WP_131097761.1">
    <property type="nucleotide sequence ID" value="NZ_CP036455.1"/>
</dbReference>
<keyword evidence="2" id="KW-1185">Reference proteome</keyword>
<gene>
    <name evidence="1" type="ORF">EKD16_07970</name>
</gene>
<evidence type="ECO:0000313" key="2">
    <source>
        <dbReference type="Proteomes" id="UP000292235"/>
    </source>
</evidence>
<dbReference type="EMBL" id="CP036455">
    <property type="protein sequence ID" value="QBI53389.1"/>
    <property type="molecule type" value="Genomic_DNA"/>
</dbReference>
<reference evidence="1 2" key="1">
    <citation type="submission" date="2019-02" db="EMBL/GenBank/DDBJ databases">
        <authorList>
            <person name="Khodamoradi S."/>
            <person name="Hahnke R.L."/>
            <person name="Kaempfer P."/>
            <person name="Schumann P."/>
            <person name="Rohde M."/>
            <person name="Steinert M."/>
            <person name="Luzhetskyy A."/>
            <person name="Wink J."/>
            <person name="Ruckert C."/>
        </authorList>
    </citation>
    <scope>NUCLEOTIDE SEQUENCE [LARGE SCALE GENOMIC DNA]</scope>
    <source>
        <strain evidence="1 2">M2</strain>
    </source>
</reference>
<dbReference type="InterPro" id="IPR046214">
    <property type="entry name" value="DUF6247"/>
</dbReference>